<evidence type="ECO:0000256" key="1">
    <source>
        <dbReference type="SAM" id="MobiDB-lite"/>
    </source>
</evidence>
<evidence type="ECO:0000313" key="2">
    <source>
        <dbReference type="EMBL" id="RKP44712.1"/>
    </source>
</evidence>
<accession>A0A494X2X3</accession>
<gene>
    <name evidence="2" type="ORF">D7S86_27170</name>
</gene>
<sequence>MTTHHFEVDDAVRYGVNAAVILQNLRFWILHNKANGKHQHQGRTWTFNSARAFSLLFPYLSADQVKRILRKLVDEGVLLARTLAEDSWDRVNWYAFDDESKHLAQPETPVAAHGANSPNASGGIAPSMGRKRTVDGAKSPNHKTDVNTDKKRRSKSISAAAQPDDDFEQAWALYPSRGGGNSKADALKAWKARIAAGDTAAQMLEGVQRYAVFCDKTGKLGTEYVKQAKTFFGPSRHFADAWPVPVASAPAARDDTRFASSRSIVGSASPHSVGARDDGKTIDADARFVN</sequence>
<comment type="caution">
    <text evidence="2">The sequence shown here is derived from an EMBL/GenBank/DDBJ whole genome shotgun (WGS) entry which is preliminary data.</text>
</comment>
<dbReference type="Proteomes" id="UP000270342">
    <property type="component" value="Unassembled WGS sequence"/>
</dbReference>
<dbReference type="EMBL" id="RBZU01000019">
    <property type="protein sequence ID" value="RKP44712.1"/>
    <property type="molecule type" value="Genomic_DNA"/>
</dbReference>
<keyword evidence="3" id="KW-1185">Reference proteome</keyword>
<organism evidence="2 3">
    <name type="scientific">Pararobbsia silviterrae</name>
    <dbReference type="NCBI Taxonomy" id="1792498"/>
    <lineage>
        <taxon>Bacteria</taxon>
        <taxon>Pseudomonadati</taxon>
        <taxon>Pseudomonadota</taxon>
        <taxon>Betaproteobacteria</taxon>
        <taxon>Burkholderiales</taxon>
        <taxon>Burkholderiaceae</taxon>
        <taxon>Pararobbsia</taxon>
    </lineage>
</organism>
<proteinExistence type="predicted"/>
<name>A0A494X2X3_9BURK</name>
<feature type="region of interest" description="Disordered" evidence="1">
    <location>
        <begin position="105"/>
        <end position="161"/>
    </location>
</feature>
<evidence type="ECO:0000313" key="3">
    <source>
        <dbReference type="Proteomes" id="UP000270342"/>
    </source>
</evidence>
<dbReference type="RefSeq" id="WP_121091259.1">
    <property type="nucleotide sequence ID" value="NZ_RBZU01000019.1"/>
</dbReference>
<reference evidence="2 3" key="1">
    <citation type="submission" date="2018-10" db="EMBL/GenBank/DDBJ databases">
        <title>Robbsia sp. DHC34, isolated from soil.</title>
        <authorList>
            <person name="Gao Z.-H."/>
            <person name="Qiu L.-H."/>
        </authorList>
    </citation>
    <scope>NUCLEOTIDE SEQUENCE [LARGE SCALE GENOMIC DNA]</scope>
    <source>
        <strain evidence="2 3">DHC34</strain>
    </source>
</reference>
<evidence type="ECO:0008006" key="4">
    <source>
        <dbReference type="Google" id="ProtNLM"/>
    </source>
</evidence>
<dbReference type="OrthoDB" id="9115448at2"/>
<protein>
    <recommendedName>
        <fullName evidence="4">Replication protein</fullName>
    </recommendedName>
</protein>
<dbReference type="AlphaFoldDB" id="A0A494X2X3"/>